<dbReference type="NCBIfam" id="TIGR01056">
    <property type="entry name" value="topB"/>
    <property type="match status" value="1"/>
</dbReference>
<dbReference type="GO" id="GO:0006265">
    <property type="term" value="P:DNA topological change"/>
    <property type="evidence" value="ECO:0007669"/>
    <property type="project" value="UniProtKB-UniRule"/>
</dbReference>
<comment type="cofactor">
    <cofactor evidence="8">
        <name>Mg(2+)</name>
        <dbReference type="ChEBI" id="CHEBI:18420"/>
    </cofactor>
</comment>
<dbReference type="InterPro" id="IPR000380">
    <property type="entry name" value="Topo_IA"/>
</dbReference>
<proteinExistence type="inferred from homology"/>
<dbReference type="PANTHER" id="PTHR11390:SF21">
    <property type="entry name" value="DNA TOPOISOMERASE 3-ALPHA"/>
    <property type="match status" value="1"/>
</dbReference>
<dbReference type="InterPro" id="IPR034144">
    <property type="entry name" value="TOPRIM_TopoIII"/>
</dbReference>
<dbReference type="SMART" id="SM00436">
    <property type="entry name" value="TOP1Bc"/>
    <property type="match status" value="1"/>
</dbReference>
<dbReference type="GO" id="GO:0006310">
    <property type="term" value="P:DNA recombination"/>
    <property type="evidence" value="ECO:0007669"/>
    <property type="project" value="TreeGrafter"/>
</dbReference>
<organism evidence="11 12">
    <name type="scientific">Peribacillus muralis</name>
    <dbReference type="NCBI Taxonomy" id="264697"/>
    <lineage>
        <taxon>Bacteria</taxon>
        <taxon>Bacillati</taxon>
        <taxon>Bacillota</taxon>
        <taxon>Bacilli</taxon>
        <taxon>Bacillales</taxon>
        <taxon>Bacillaceae</taxon>
        <taxon>Peribacillus</taxon>
    </lineage>
</organism>
<feature type="binding site" evidence="8">
    <location>
        <position position="105"/>
    </location>
    <ligand>
        <name>Mg(2+)</name>
        <dbReference type="ChEBI" id="CHEBI:18420"/>
        <note>catalytic</note>
    </ligand>
</feature>
<keyword evidence="6 8" id="KW-0238">DNA-binding</keyword>
<keyword evidence="3 8" id="KW-0479">Metal-binding</keyword>
<dbReference type="InterPro" id="IPR003602">
    <property type="entry name" value="Topo_IA_DNA-bd_dom"/>
</dbReference>
<dbReference type="PANTHER" id="PTHR11390">
    <property type="entry name" value="PROKARYOTIC DNA TOPOISOMERASE"/>
    <property type="match status" value="1"/>
</dbReference>
<dbReference type="PROSITE" id="PS52039">
    <property type="entry name" value="TOPO_IA_2"/>
    <property type="match status" value="1"/>
</dbReference>
<comment type="similarity">
    <text evidence="2 8">Belongs to the type IA topoisomerase family.</text>
</comment>
<dbReference type="InterPro" id="IPR013825">
    <property type="entry name" value="Topo_IA_cen_sub2"/>
</dbReference>
<evidence type="ECO:0000256" key="2">
    <source>
        <dbReference type="ARBA" id="ARBA00009446"/>
    </source>
</evidence>
<keyword evidence="5 8" id="KW-0799">Topoisomerase</keyword>
<dbReference type="Pfam" id="PF01131">
    <property type="entry name" value="Topoisom_bac"/>
    <property type="match status" value="1"/>
</dbReference>
<feature type="domain" description="Toprim" evidence="9">
    <location>
        <begin position="3"/>
        <end position="136"/>
    </location>
</feature>
<dbReference type="PRINTS" id="PR00417">
    <property type="entry name" value="PRTPISMRASEI"/>
</dbReference>
<keyword evidence="4 8" id="KW-0460">Magnesium</keyword>
<gene>
    <name evidence="8" type="primary">topB</name>
    <name evidence="11" type="ORF">ABE28_023290</name>
</gene>
<accession>A0A1B3XVP7</accession>
<dbReference type="InterPro" id="IPR005738">
    <property type="entry name" value="TopoIII"/>
</dbReference>
<dbReference type="GO" id="GO:0003917">
    <property type="term" value="F:DNA topoisomerase type I (single strand cut, ATP-independent) activity"/>
    <property type="evidence" value="ECO:0007669"/>
    <property type="project" value="UniProtKB-UniRule"/>
</dbReference>
<dbReference type="SMART" id="SM00437">
    <property type="entry name" value="TOP1Ac"/>
    <property type="match status" value="1"/>
</dbReference>
<dbReference type="GO" id="GO:0006281">
    <property type="term" value="P:DNA repair"/>
    <property type="evidence" value="ECO:0007669"/>
    <property type="project" value="TreeGrafter"/>
</dbReference>
<dbReference type="GO" id="GO:0000287">
    <property type="term" value="F:magnesium ion binding"/>
    <property type="evidence" value="ECO:0007669"/>
    <property type="project" value="UniProtKB-UniRule"/>
</dbReference>
<dbReference type="STRING" id="264697.ABE28_023290"/>
<feature type="site" description="Interaction with DNA" evidence="8">
    <location>
        <position position="176"/>
    </location>
</feature>
<keyword evidence="7 8" id="KW-0413">Isomerase</keyword>
<dbReference type="InterPro" id="IPR006171">
    <property type="entry name" value="TOPRIM_dom"/>
</dbReference>
<dbReference type="Gene3D" id="2.70.20.10">
    <property type="entry name" value="Topoisomerase I, domain 3"/>
    <property type="match status" value="1"/>
</dbReference>
<dbReference type="NCBIfam" id="NF005829">
    <property type="entry name" value="PRK07726.1"/>
    <property type="match status" value="1"/>
</dbReference>
<evidence type="ECO:0000256" key="7">
    <source>
        <dbReference type="ARBA" id="ARBA00023235"/>
    </source>
</evidence>
<dbReference type="Proteomes" id="UP000077926">
    <property type="component" value="Chromosome"/>
</dbReference>
<dbReference type="RefSeq" id="WP_064467037.1">
    <property type="nucleotide sequence ID" value="NZ_CP017080.1"/>
</dbReference>
<comment type="function">
    <text evidence="8">Releases the supercoiling and torsional tension of DNA, which is introduced during the DNA replication and transcription, by transiently cleaving and rejoining one strand of the DNA duplex. Introduces a single-strand break via transesterification at a target site in duplex DNA. The scissile phosphodiester is attacked by the catalytic tyrosine of the enzyme, resulting in the formation of a DNA-(5'-phosphotyrosyl)-enzyme intermediate and the expulsion of a 3'-OH DNA strand. The free DNA strand then undergoes passage around the unbroken strand, thus removing DNA supercoils. Finally, in the religation step, the DNA 3'-OH attacks the covalent intermediate to expel the active-site tyrosine and restore the DNA phosphodiester backbone.</text>
</comment>
<dbReference type="KEGG" id="bmur:ABE28_023290"/>
<dbReference type="InterPro" id="IPR013497">
    <property type="entry name" value="Topo_IA_cen"/>
</dbReference>
<sequence length="730" mass="82330">MSKSVVIAEKPSVARDIANVLKCNKKGNGFLEGDKYIVTWALGHLVTLADPETYDMKYKTWKLEDLPMLPERMKLVVMKQTGKQFNAVKTQLNRSDVNEIIVATDAGREGELVARWIIEKAKVNKPIKRLWISSVTDKAIKDGFNNLKPGKAYEDLYTSAVARSEADWYIGLNATRALTTKFNAQLNCGRVQTPTVAMVAAREEEIANFKPQTYYGIEAQTDGLKLTWQDANGNSRSFNKENTDAIVKSLGSKDATVVSIDRKAKKTFAPGLYDLTELQRDGNKLFGYSAKETLNIMQKLYEQHKVLTYPRTDSRYLSSDIVSTLPERLKACAVGEYRPLANKVQNKPIKASKAFVDDSKVSDHHAIIPTEGYVNLSAFTDKERKIYDLVVKRFLAVLFPAFEYEQLTVQTKIGDQTFIARGKSVIHSGWKEVYANHFDDEESTEDVKEQLLPRIEKADVLKTKLITQTSGQTKPPARFTEATLLSAMENPAKYMKTNDKKLADTLKSTGGLGTVATRADIIDKLFNSFLFEKRGGKDIHITSKGRQLLDLVPEKLKSPATTAEWEQKLELIAKGKLKKDVFINEMKDYTKEIVREIKASDKKYKHDNISTKSCPDCGKPMLEVNSKKGKMLVCQDRECGHKKNVARVTNARCPQCKKKMELRGEGDGQIFTCKCGYREKLSAFEARRKKESGGKVDKRSVQKYLKEQEKEAEPINNPFADLLKGFNLDK</sequence>
<dbReference type="GO" id="GO:0043597">
    <property type="term" value="C:cytoplasmic replication fork"/>
    <property type="evidence" value="ECO:0007669"/>
    <property type="project" value="TreeGrafter"/>
</dbReference>
<evidence type="ECO:0000259" key="9">
    <source>
        <dbReference type="PROSITE" id="PS50880"/>
    </source>
</evidence>
<evidence type="ECO:0000313" key="12">
    <source>
        <dbReference type="Proteomes" id="UP000077926"/>
    </source>
</evidence>
<comment type="caution">
    <text evidence="8">Lacks conserved residue(s) required for the propagation of feature annotation.</text>
</comment>
<dbReference type="InterPro" id="IPR013826">
    <property type="entry name" value="Topo_IA_cen_sub3"/>
</dbReference>
<dbReference type="InterPro" id="IPR023406">
    <property type="entry name" value="Topo_IA_AS"/>
</dbReference>
<dbReference type="PROSITE" id="PS00396">
    <property type="entry name" value="TOPO_IA_1"/>
    <property type="match status" value="1"/>
</dbReference>
<dbReference type="GO" id="GO:0003677">
    <property type="term" value="F:DNA binding"/>
    <property type="evidence" value="ECO:0007669"/>
    <property type="project" value="UniProtKB-KW"/>
</dbReference>
<dbReference type="OrthoDB" id="9803554at2"/>
<evidence type="ECO:0000256" key="6">
    <source>
        <dbReference type="ARBA" id="ARBA00023125"/>
    </source>
</evidence>
<dbReference type="InterPro" id="IPR003601">
    <property type="entry name" value="Topo_IA_2"/>
</dbReference>
<feature type="domain" description="Topo IA-type catalytic" evidence="10">
    <location>
        <begin position="153"/>
        <end position="594"/>
    </location>
</feature>
<reference evidence="11 12" key="1">
    <citation type="submission" date="2016-08" db="EMBL/GenBank/DDBJ databases">
        <title>Complete genome sequence of Bacillus muralis G25-68, a strain with toxicity to nematodes.</title>
        <authorList>
            <person name="Zheng Z."/>
        </authorList>
    </citation>
    <scope>NUCLEOTIDE SEQUENCE [LARGE SCALE GENOMIC DNA]</scope>
    <source>
        <strain evidence="11 12">G25-68</strain>
    </source>
</reference>
<dbReference type="Gene3D" id="1.10.460.10">
    <property type="entry name" value="Topoisomerase I, domain 2"/>
    <property type="match status" value="1"/>
</dbReference>
<protein>
    <recommendedName>
        <fullName evidence="8">DNA topoisomerase 3</fullName>
        <ecNumber evidence="8">5.6.2.1</ecNumber>
    </recommendedName>
    <alternativeName>
        <fullName evidence="8">DNA topoisomerase III</fullName>
    </alternativeName>
</protein>
<comment type="catalytic activity">
    <reaction evidence="1 8">
        <text>ATP-independent breakage of single-stranded DNA, followed by passage and rejoining.</text>
        <dbReference type="EC" id="5.6.2.1"/>
    </reaction>
</comment>
<evidence type="ECO:0000256" key="4">
    <source>
        <dbReference type="ARBA" id="ARBA00022842"/>
    </source>
</evidence>
<feature type="active site" description="O-(5'-phospho-DNA)-tyrosine intermediate" evidence="8">
    <location>
        <position position="309"/>
    </location>
</feature>
<dbReference type="Pfam" id="PF01751">
    <property type="entry name" value="Toprim"/>
    <property type="match status" value="1"/>
</dbReference>
<evidence type="ECO:0000256" key="3">
    <source>
        <dbReference type="ARBA" id="ARBA00022723"/>
    </source>
</evidence>
<dbReference type="PROSITE" id="PS50880">
    <property type="entry name" value="TOPRIM"/>
    <property type="match status" value="1"/>
</dbReference>
<dbReference type="InterPro" id="IPR023405">
    <property type="entry name" value="Topo_IA_core_domain"/>
</dbReference>
<dbReference type="SUPFAM" id="SSF56712">
    <property type="entry name" value="Prokaryotic type I DNA topoisomerase"/>
    <property type="match status" value="1"/>
</dbReference>
<dbReference type="EMBL" id="CP017080">
    <property type="protein sequence ID" value="AOH57281.1"/>
    <property type="molecule type" value="Genomic_DNA"/>
</dbReference>
<feature type="binding site" evidence="8">
    <location>
        <position position="9"/>
    </location>
    <ligand>
        <name>Mg(2+)</name>
        <dbReference type="ChEBI" id="CHEBI:18420"/>
        <note>catalytic</note>
    </ligand>
</feature>
<dbReference type="InterPro" id="IPR013824">
    <property type="entry name" value="Topo_IA_cen_sub1"/>
</dbReference>
<keyword evidence="12" id="KW-1185">Reference proteome</keyword>
<feature type="site" description="Interaction with DNA" evidence="8">
    <location>
        <position position="61"/>
    </location>
</feature>
<evidence type="ECO:0000313" key="11">
    <source>
        <dbReference type="EMBL" id="AOH57281.1"/>
    </source>
</evidence>
<feature type="site" description="Interaction with DNA" evidence="8">
    <location>
        <position position="311"/>
    </location>
</feature>
<dbReference type="Gene3D" id="1.10.290.10">
    <property type="entry name" value="Topoisomerase I, domain 4"/>
    <property type="match status" value="1"/>
</dbReference>
<evidence type="ECO:0000256" key="1">
    <source>
        <dbReference type="ARBA" id="ARBA00000213"/>
    </source>
</evidence>
<dbReference type="Gene3D" id="3.40.50.140">
    <property type="match status" value="1"/>
</dbReference>
<dbReference type="CDD" id="cd00186">
    <property type="entry name" value="TOP1Ac"/>
    <property type="match status" value="1"/>
</dbReference>
<dbReference type="EC" id="5.6.2.1" evidence="8"/>
<dbReference type="SMART" id="SM00493">
    <property type="entry name" value="TOPRIM"/>
    <property type="match status" value="1"/>
</dbReference>
<dbReference type="CDD" id="cd03362">
    <property type="entry name" value="TOPRIM_TopoIA_TopoIII"/>
    <property type="match status" value="1"/>
</dbReference>
<evidence type="ECO:0000256" key="8">
    <source>
        <dbReference type="HAMAP-Rule" id="MF_00953"/>
    </source>
</evidence>
<evidence type="ECO:0000259" key="10">
    <source>
        <dbReference type="PROSITE" id="PS52039"/>
    </source>
</evidence>
<dbReference type="HAMAP" id="MF_00953">
    <property type="entry name" value="Topoisom_3_prok"/>
    <property type="match status" value="1"/>
</dbReference>
<name>A0A1B3XVP7_9BACI</name>
<evidence type="ECO:0000256" key="5">
    <source>
        <dbReference type="ARBA" id="ARBA00023029"/>
    </source>
</evidence>
<feature type="site" description="Interaction with DNA" evidence="8">
    <location>
        <position position="168"/>
    </location>
</feature>
<feature type="region of interest" description="Interaction with DNA" evidence="8">
    <location>
        <begin position="187"/>
        <end position="192"/>
    </location>
</feature>
<dbReference type="AlphaFoldDB" id="A0A1B3XVP7"/>